<evidence type="ECO:0000256" key="3">
    <source>
        <dbReference type="ARBA" id="ARBA00022723"/>
    </source>
</evidence>
<evidence type="ECO:0000256" key="2">
    <source>
        <dbReference type="ARBA" id="ARBA00008779"/>
    </source>
</evidence>
<dbReference type="Proteomes" id="UP000605676">
    <property type="component" value="Unassembled WGS sequence"/>
</dbReference>
<dbReference type="Gene3D" id="3.30.1120.10">
    <property type="match status" value="1"/>
</dbReference>
<dbReference type="SUPFAM" id="SSF53649">
    <property type="entry name" value="Alkaline phosphatase-like"/>
    <property type="match status" value="1"/>
</dbReference>
<name>A0ABS1HQ13_9BACT</name>
<evidence type="ECO:0000256" key="6">
    <source>
        <dbReference type="ARBA" id="ARBA00022837"/>
    </source>
</evidence>
<feature type="chain" id="PRO_5045442116" evidence="7">
    <location>
        <begin position="21"/>
        <end position="475"/>
    </location>
</feature>
<dbReference type="PROSITE" id="PS51257">
    <property type="entry name" value="PROKAR_LIPOPROTEIN"/>
    <property type="match status" value="1"/>
</dbReference>
<proteinExistence type="inferred from homology"/>
<evidence type="ECO:0000256" key="1">
    <source>
        <dbReference type="ARBA" id="ARBA00001913"/>
    </source>
</evidence>
<feature type="signal peptide" evidence="7">
    <location>
        <begin position="1"/>
        <end position="20"/>
    </location>
</feature>
<sequence length="475" mass="53401">MDAKKFIFSMLFLLIGCAHSFGKQKQEAKQPPNILFILIDDLGWKDVGYMGSCFYETPHIDQLANDGVVFTNAYAPAANCAPSRACIMSGQYPSRHGIYTVGSSERGRAEDRKLIPIPNTTTLADSIITLAETLQKAGYQTAHIGKWHLGDDPCQQGFNLNIAGSHEGHPKSYFSPYKNPKLEDGPEGEYLTDRLTSEAIHFLKENAPHKTGRPFFLYLPYFTVHTPLQGKEASIEKYRHKEDCEGQNHAVYAAMVESADQNVGRLMEALTEFGIRENTLVIFFSDNGGISKFSSQNPLRAGKGSYYEGGIREPLIVSWPAQFPGGKTIDVPVSGIDFYPTLMEAAGISQDVKPILDGESLLPLVKDGKKLERKALYWHFPIYLQAYDPQKDQSRDPLFRTRPGSAMRLGKWKLHEYFENGALELYNLNEDLGETDNLAEKYPRKTKQLHSLLKQWREETKAPVPSELNPQYVPK</sequence>
<dbReference type="Gene3D" id="3.40.720.10">
    <property type="entry name" value="Alkaline Phosphatase, subunit A"/>
    <property type="match status" value="1"/>
</dbReference>
<dbReference type="Pfam" id="PF00884">
    <property type="entry name" value="Sulfatase"/>
    <property type="match status" value="1"/>
</dbReference>
<dbReference type="InterPro" id="IPR000917">
    <property type="entry name" value="Sulfatase_N"/>
</dbReference>
<dbReference type="PANTHER" id="PTHR42693:SF42">
    <property type="entry name" value="ARYLSULFATASE G"/>
    <property type="match status" value="1"/>
</dbReference>
<evidence type="ECO:0000313" key="10">
    <source>
        <dbReference type="Proteomes" id="UP000605676"/>
    </source>
</evidence>
<evidence type="ECO:0000256" key="7">
    <source>
        <dbReference type="SAM" id="SignalP"/>
    </source>
</evidence>
<keyword evidence="10" id="KW-1185">Reference proteome</keyword>
<keyword evidence="5" id="KW-0378">Hydrolase</keyword>
<dbReference type="InterPro" id="IPR050738">
    <property type="entry name" value="Sulfatase"/>
</dbReference>
<feature type="domain" description="Sulfatase N-terminal" evidence="8">
    <location>
        <begin position="32"/>
        <end position="348"/>
    </location>
</feature>
<dbReference type="PROSITE" id="PS00149">
    <property type="entry name" value="SULFATASE_2"/>
    <property type="match status" value="1"/>
</dbReference>
<reference evidence="9 10" key="1">
    <citation type="submission" date="2021-01" db="EMBL/GenBank/DDBJ databases">
        <title>Carboxyliciviraga sp.nov., isolated from coastal sediments.</title>
        <authorList>
            <person name="Lu D."/>
            <person name="Zhang T."/>
        </authorList>
    </citation>
    <scope>NUCLEOTIDE SEQUENCE [LARGE SCALE GENOMIC DNA]</scope>
    <source>
        <strain evidence="9 10">N1Y132</strain>
    </source>
</reference>
<protein>
    <submittedName>
        <fullName evidence="9">Sulfatase</fullName>
    </submittedName>
</protein>
<keyword evidence="4 7" id="KW-0732">Signal</keyword>
<evidence type="ECO:0000256" key="4">
    <source>
        <dbReference type="ARBA" id="ARBA00022729"/>
    </source>
</evidence>
<evidence type="ECO:0000313" key="9">
    <source>
        <dbReference type="EMBL" id="MBK3519736.1"/>
    </source>
</evidence>
<comment type="cofactor">
    <cofactor evidence="1">
        <name>Ca(2+)</name>
        <dbReference type="ChEBI" id="CHEBI:29108"/>
    </cofactor>
</comment>
<dbReference type="CDD" id="cd16144">
    <property type="entry name" value="ARS_like"/>
    <property type="match status" value="1"/>
</dbReference>
<dbReference type="InterPro" id="IPR024607">
    <property type="entry name" value="Sulfatase_CS"/>
</dbReference>
<dbReference type="InterPro" id="IPR017850">
    <property type="entry name" value="Alkaline_phosphatase_core_sf"/>
</dbReference>
<accession>A0ABS1HQ13</accession>
<keyword evidence="3" id="KW-0479">Metal-binding</keyword>
<gene>
    <name evidence="9" type="ORF">JIV24_20515</name>
</gene>
<comment type="caution">
    <text evidence="9">The sequence shown here is derived from an EMBL/GenBank/DDBJ whole genome shotgun (WGS) entry which is preliminary data.</text>
</comment>
<evidence type="ECO:0000256" key="5">
    <source>
        <dbReference type="ARBA" id="ARBA00022801"/>
    </source>
</evidence>
<dbReference type="RefSeq" id="WP_200466955.1">
    <property type="nucleotide sequence ID" value="NZ_JAENRR010000088.1"/>
</dbReference>
<evidence type="ECO:0000259" key="8">
    <source>
        <dbReference type="Pfam" id="PF00884"/>
    </source>
</evidence>
<dbReference type="PANTHER" id="PTHR42693">
    <property type="entry name" value="ARYLSULFATASE FAMILY MEMBER"/>
    <property type="match status" value="1"/>
</dbReference>
<dbReference type="EMBL" id="JAENRR010000088">
    <property type="protein sequence ID" value="MBK3519736.1"/>
    <property type="molecule type" value="Genomic_DNA"/>
</dbReference>
<keyword evidence="6" id="KW-0106">Calcium</keyword>
<organism evidence="9 10">
    <name type="scientific">Carboxylicivirga marina</name>
    <dbReference type="NCBI Taxonomy" id="2800988"/>
    <lineage>
        <taxon>Bacteria</taxon>
        <taxon>Pseudomonadati</taxon>
        <taxon>Bacteroidota</taxon>
        <taxon>Bacteroidia</taxon>
        <taxon>Marinilabiliales</taxon>
        <taxon>Marinilabiliaceae</taxon>
        <taxon>Carboxylicivirga</taxon>
    </lineage>
</organism>
<comment type="similarity">
    <text evidence="2">Belongs to the sulfatase family.</text>
</comment>